<dbReference type="Pfam" id="PF00326">
    <property type="entry name" value="Peptidase_S9"/>
    <property type="match status" value="1"/>
</dbReference>
<evidence type="ECO:0000313" key="4">
    <source>
        <dbReference type="EMBL" id="MDN3202817.1"/>
    </source>
</evidence>
<dbReference type="InterPro" id="IPR001375">
    <property type="entry name" value="Peptidase_S9_cat"/>
</dbReference>
<dbReference type="SUPFAM" id="SSF82171">
    <property type="entry name" value="DPP6 N-terminal domain-like"/>
    <property type="match status" value="1"/>
</dbReference>
<dbReference type="PANTHER" id="PTHR42776:SF27">
    <property type="entry name" value="DIPEPTIDYL PEPTIDASE FAMILY MEMBER 6"/>
    <property type="match status" value="1"/>
</dbReference>
<reference evidence="4" key="1">
    <citation type="submission" date="2023-06" db="EMBL/GenBank/DDBJ databases">
        <title>Robiginitalea aurantiacus sp. nov. and Algoriphagus sediminis sp. nov., isolated from coastal sediment.</title>
        <authorList>
            <person name="Zhou Z.Y."/>
            <person name="An J."/>
            <person name="Jia Y.W."/>
            <person name="Du Z.J."/>
        </authorList>
    </citation>
    <scope>NUCLEOTIDE SEQUENCE</scope>
    <source>
        <strain evidence="4">C2-7</strain>
    </source>
</reference>
<feature type="signal peptide" evidence="2">
    <location>
        <begin position="1"/>
        <end position="22"/>
    </location>
</feature>
<dbReference type="InterPro" id="IPR029058">
    <property type="entry name" value="AB_hydrolase_fold"/>
</dbReference>
<comment type="caution">
    <text evidence="4">The sequence shown here is derived from an EMBL/GenBank/DDBJ whole genome shotgun (WGS) entry which is preliminary data.</text>
</comment>
<keyword evidence="1" id="KW-0378">Hydrolase</keyword>
<dbReference type="Gene3D" id="2.120.10.30">
    <property type="entry name" value="TolB, C-terminal domain"/>
    <property type="match status" value="2"/>
</dbReference>
<dbReference type="RefSeq" id="WP_289998374.1">
    <property type="nucleotide sequence ID" value="NZ_JAUEPH010000001.1"/>
</dbReference>
<dbReference type="Gene3D" id="3.40.50.1820">
    <property type="entry name" value="alpha/beta hydrolase"/>
    <property type="match status" value="1"/>
</dbReference>
<keyword evidence="5" id="KW-1185">Reference proteome</keyword>
<evidence type="ECO:0000256" key="1">
    <source>
        <dbReference type="ARBA" id="ARBA00022801"/>
    </source>
</evidence>
<accession>A0ABT7Y8J6</accession>
<evidence type="ECO:0000259" key="3">
    <source>
        <dbReference type="Pfam" id="PF00326"/>
    </source>
</evidence>
<dbReference type="Proteomes" id="UP001171916">
    <property type="component" value="Unassembled WGS sequence"/>
</dbReference>
<evidence type="ECO:0000313" key="5">
    <source>
        <dbReference type="Proteomes" id="UP001171916"/>
    </source>
</evidence>
<dbReference type="PANTHER" id="PTHR42776">
    <property type="entry name" value="SERINE PEPTIDASE S9 FAMILY MEMBER"/>
    <property type="match status" value="1"/>
</dbReference>
<proteinExistence type="predicted"/>
<sequence>MKAYRLLMGIALVMLYSTFALAQDKVLQLEDYSRWSRIVSTELSPDGEWFTYGLRPNGGDDTLFIKKTTSATEAFEYRVPYGSSPSFSSDSKWAVYLISPSEDETEKLRKSNKKVFRTAELRNLETGDSTRFERASSMSFSEDGKFLAISIQKTEDDKSKHDGQDLVLVDLSNMATMNFGNVSQYAFNKTSNLLAYTVDAAEMVGNGLYLYDLENKTLKNLDSDRKKYSDLTWDDAGVLKEDWSNRGNQIAVLKGTEVDTLEQMINTLLVVSDVRQNPQSYELDPESASAFPENFVVSEKGNLRFSDDGSFVLFGIKEQEEKMKLDKDTIPNLDVFHWNDETINTVQQRRANRNRNFTYWASYQFGNGTFTRLTDESMRDLLVSRNSDYWIGRNEKPYINDVNWGVSPADLFRVNLKTGKREEIVKLVKRTMGYSPDGKYYALQKDSAIHVVDLEANTLTNISDAAGVQFMDMEHPYPHENPPFGAAGWTKDGESIILNHRYDLWAVKLDGSSAENITQGMGDAEEIRFRYVNLDWEEPFIDTEEPILLSAYGEWTKKEGYFELEIGKKPKELIYEDYAYVNIEKAKNSDQVVFTRQSFVEFPDYHISDLSFKNPNRLTDANPQQSEYKWGSKVLIDYTNSKGERLQGTLTLPPDYEKGKKYPMVVYFYEKMSDRHHRYYMPVYDDRPHGSTYASNGYLFFQPDNVYEEGRPGTSSLDCITSAVQEVIDQGYADPDRIGLQGHSWGGYQSSFILTQTDMFKCVVTGAPPTDLESFYNNIYGNTGTNHNGIMEIGQVRMGRGVTPWSHREAYQRENPMFQAPNIQVPFMILHGTADGAVDWTQGLEFYNAARRLGKEVIFLSYPGEPHHLSKEANQKDFQIRMKQYFDHYLMDKEAPEWMIEGIPHLEKLYDKAK</sequence>
<dbReference type="EMBL" id="JAUEPH010000001">
    <property type="protein sequence ID" value="MDN3202817.1"/>
    <property type="molecule type" value="Genomic_DNA"/>
</dbReference>
<feature type="chain" id="PRO_5046351854" evidence="2">
    <location>
        <begin position="23"/>
        <end position="914"/>
    </location>
</feature>
<gene>
    <name evidence="4" type="ORF">QVH07_01595</name>
</gene>
<evidence type="ECO:0000256" key="2">
    <source>
        <dbReference type="SAM" id="SignalP"/>
    </source>
</evidence>
<name>A0ABT7Y8J6_9BACT</name>
<dbReference type="SUPFAM" id="SSF53474">
    <property type="entry name" value="alpha/beta-Hydrolases"/>
    <property type="match status" value="1"/>
</dbReference>
<feature type="domain" description="Peptidase S9 prolyl oligopeptidase catalytic" evidence="3">
    <location>
        <begin position="713"/>
        <end position="890"/>
    </location>
</feature>
<organism evidence="4 5">
    <name type="scientific">Algoriphagus sediminis</name>
    <dbReference type="NCBI Taxonomy" id="3057113"/>
    <lineage>
        <taxon>Bacteria</taxon>
        <taxon>Pseudomonadati</taxon>
        <taxon>Bacteroidota</taxon>
        <taxon>Cytophagia</taxon>
        <taxon>Cytophagales</taxon>
        <taxon>Cyclobacteriaceae</taxon>
        <taxon>Algoriphagus</taxon>
    </lineage>
</organism>
<dbReference type="InterPro" id="IPR011042">
    <property type="entry name" value="6-blade_b-propeller_TolB-like"/>
</dbReference>
<keyword evidence="2" id="KW-0732">Signal</keyword>
<protein>
    <submittedName>
        <fullName evidence="4">Prolyl oligopeptidase family serine peptidase</fullName>
    </submittedName>
</protein>